<sequence>MTDITNGRDAELKAHIAWSHIAWSHIVEPGDGLANELIDSMGAPCALASVLDPDGREGLARSLAKSFVENEVPIDVQATLDRWVARHRAADADTPLVRTVGPVRRRARSAVGGARLGGW</sequence>
<evidence type="ECO:0000313" key="1">
    <source>
        <dbReference type="EMBL" id="MDR6868330.1"/>
    </source>
</evidence>
<comment type="caution">
    <text evidence="1">The sequence shown here is derived from an EMBL/GenBank/DDBJ whole genome shotgun (WGS) entry which is preliminary data.</text>
</comment>
<name>A0ABU1SFF4_9MICO</name>
<protein>
    <submittedName>
        <fullName evidence="1">Uncharacterized protein</fullName>
    </submittedName>
</protein>
<evidence type="ECO:0000313" key="2">
    <source>
        <dbReference type="Proteomes" id="UP001259347"/>
    </source>
</evidence>
<keyword evidence="2" id="KW-1185">Reference proteome</keyword>
<gene>
    <name evidence="1" type="ORF">J2Y69_002944</name>
</gene>
<dbReference type="EMBL" id="JAVDUM010000013">
    <property type="protein sequence ID" value="MDR6868330.1"/>
    <property type="molecule type" value="Genomic_DNA"/>
</dbReference>
<organism evidence="1 2">
    <name type="scientific">Microbacterium resistens</name>
    <dbReference type="NCBI Taxonomy" id="156977"/>
    <lineage>
        <taxon>Bacteria</taxon>
        <taxon>Bacillati</taxon>
        <taxon>Actinomycetota</taxon>
        <taxon>Actinomycetes</taxon>
        <taxon>Micrococcales</taxon>
        <taxon>Microbacteriaceae</taxon>
        <taxon>Microbacterium</taxon>
    </lineage>
</organism>
<reference evidence="1 2" key="1">
    <citation type="submission" date="2023-07" db="EMBL/GenBank/DDBJ databases">
        <title>Sorghum-associated microbial communities from plants grown in Nebraska, USA.</title>
        <authorList>
            <person name="Schachtman D."/>
        </authorList>
    </citation>
    <scope>NUCLEOTIDE SEQUENCE [LARGE SCALE GENOMIC DNA]</scope>
    <source>
        <strain evidence="1 2">2980</strain>
    </source>
</reference>
<dbReference type="Proteomes" id="UP001259347">
    <property type="component" value="Unassembled WGS sequence"/>
</dbReference>
<dbReference type="RefSeq" id="WP_310022024.1">
    <property type="nucleotide sequence ID" value="NZ_JAVDUM010000013.1"/>
</dbReference>
<accession>A0ABU1SFF4</accession>
<proteinExistence type="predicted"/>